<dbReference type="KEGG" id="dti:Desti_1974"/>
<evidence type="ECO:0000313" key="2">
    <source>
        <dbReference type="EMBL" id="AFM24679.1"/>
    </source>
</evidence>
<organism evidence="2 3">
    <name type="scientific">Desulfomonile tiedjei (strain ATCC 49306 / DSM 6799 / DCB-1)</name>
    <dbReference type="NCBI Taxonomy" id="706587"/>
    <lineage>
        <taxon>Bacteria</taxon>
        <taxon>Pseudomonadati</taxon>
        <taxon>Thermodesulfobacteriota</taxon>
        <taxon>Desulfomonilia</taxon>
        <taxon>Desulfomonilales</taxon>
        <taxon>Desulfomonilaceae</taxon>
        <taxon>Desulfomonile</taxon>
    </lineage>
</organism>
<dbReference type="InterPro" id="IPR002744">
    <property type="entry name" value="MIP18-like"/>
</dbReference>
<dbReference type="AlphaFoldDB" id="U3GK14"/>
<proteinExistence type="predicted"/>
<evidence type="ECO:0000313" key="3">
    <source>
        <dbReference type="Proteomes" id="UP000006055"/>
    </source>
</evidence>
<dbReference type="Pfam" id="PF01883">
    <property type="entry name" value="FeS_assembly_P"/>
    <property type="match status" value="1"/>
</dbReference>
<dbReference type="eggNOG" id="COG2151">
    <property type="taxonomic scope" value="Bacteria"/>
</dbReference>
<dbReference type="InterPro" id="IPR034904">
    <property type="entry name" value="FSCA_dom_sf"/>
</dbReference>
<dbReference type="Gene3D" id="3.30.300.130">
    <property type="entry name" value="Fe-S cluster assembly (FSCA)"/>
    <property type="match status" value="1"/>
</dbReference>
<dbReference type="PANTHER" id="PTHR42831">
    <property type="entry name" value="FE-S PROTEIN MATURATION AUXILIARY FACTOR YITW"/>
    <property type="match status" value="1"/>
</dbReference>
<dbReference type="STRING" id="706587.Desti_1974"/>
<dbReference type="PANTHER" id="PTHR42831:SF1">
    <property type="entry name" value="FE-S PROTEIN MATURATION AUXILIARY FACTOR YITW"/>
    <property type="match status" value="1"/>
</dbReference>
<protein>
    <submittedName>
        <fullName evidence="2">Putative metal-sulfur cluster biosynthetic enzyme</fullName>
    </submittedName>
</protein>
<reference evidence="3" key="1">
    <citation type="submission" date="2012-06" db="EMBL/GenBank/DDBJ databases">
        <title>Complete sequence of chromosome of Desulfomonile tiedjei DSM 6799.</title>
        <authorList>
            <person name="Lucas S."/>
            <person name="Copeland A."/>
            <person name="Lapidus A."/>
            <person name="Glavina del Rio T."/>
            <person name="Dalin E."/>
            <person name="Tice H."/>
            <person name="Bruce D."/>
            <person name="Goodwin L."/>
            <person name="Pitluck S."/>
            <person name="Peters L."/>
            <person name="Ovchinnikova G."/>
            <person name="Zeytun A."/>
            <person name="Lu M."/>
            <person name="Kyrpides N."/>
            <person name="Mavromatis K."/>
            <person name="Ivanova N."/>
            <person name="Brettin T."/>
            <person name="Detter J.C."/>
            <person name="Han C."/>
            <person name="Larimer F."/>
            <person name="Land M."/>
            <person name="Hauser L."/>
            <person name="Markowitz V."/>
            <person name="Cheng J.-F."/>
            <person name="Hugenholtz P."/>
            <person name="Woyke T."/>
            <person name="Wu D."/>
            <person name="Spring S."/>
            <person name="Schroeder M."/>
            <person name="Brambilla E."/>
            <person name="Klenk H.-P."/>
            <person name="Eisen J.A."/>
        </authorList>
    </citation>
    <scope>NUCLEOTIDE SEQUENCE [LARGE SCALE GENOMIC DNA]</scope>
    <source>
        <strain evidence="3">ATCC 49306 / DSM 6799 / DCB-1</strain>
    </source>
</reference>
<dbReference type="Proteomes" id="UP000006055">
    <property type="component" value="Chromosome"/>
</dbReference>
<gene>
    <name evidence="2" type="ordered locus">Desti_1974</name>
</gene>
<dbReference type="HOGENOM" id="CLU_091588_3_0_7"/>
<dbReference type="SUPFAM" id="SSF117916">
    <property type="entry name" value="Fe-S cluster assembly (FSCA) domain-like"/>
    <property type="match status" value="1"/>
</dbReference>
<sequence>MSRRDELEQVLSQIIDPETGLSIVRMEIIHDLAEHDGKVSLVFRPSSPVCPMAYSLANAIKQKIGSIEWVDSVTINVENFVRADHLQSLLNG</sequence>
<dbReference type="InterPro" id="IPR052339">
    <property type="entry name" value="Fe-S_Maturation_MIP18"/>
</dbReference>
<dbReference type="RefSeq" id="WP_014809823.1">
    <property type="nucleotide sequence ID" value="NC_018025.1"/>
</dbReference>
<evidence type="ECO:0000259" key="1">
    <source>
        <dbReference type="Pfam" id="PF01883"/>
    </source>
</evidence>
<feature type="domain" description="MIP18 family-like" evidence="1">
    <location>
        <begin position="4"/>
        <end position="76"/>
    </location>
</feature>
<name>U3GK14_DESTA</name>
<dbReference type="EMBL" id="CP003360">
    <property type="protein sequence ID" value="AFM24679.1"/>
    <property type="molecule type" value="Genomic_DNA"/>
</dbReference>
<keyword evidence="3" id="KW-1185">Reference proteome</keyword>
<dbReference type="OrthoDB" id="9805360at2"/>
<accession>U3GK14</accession>